<dbReference type="AlphaFoldDB" id="A0A3D9H8X7"/>
<dbReference type="EMBL" id="QRDX01000007">
    <property type="protein sequence ID" value="RED45928.1"/>
    <property type="molecule type" value="Genomic_DNA"/>
</dbReference>
<comment type="caution">
    <text evidence="2">The sequence shown here is derived from an EMBL/GenBank/DDBJ whole genome shotgun (WGS) entry which is preliminary data.</text>
</comment>
<proteinExistence type="predicted"/>
<feature type="transmembrane region" description="Helical" evidence="1">
    <location>
        <begin position="94"/>
        <end position="114"/>
    </location>
</feature>
<organism evidence="2 3">
    <name type="scientific">Seonamhaeicola aphaedonensis</name>
    <dbReference type="NCBI Taxonomy" id="1461338"/>
    <lineage>
        <taxon>Bacteria</taxon>
        <taxon>Pseudomonadati</taxon>
        <taxon>Bacteroidota</taxon>
        <taxon>Flavobacteriia</taxon>
        <taxon>Flavobacteriales</taxon>
        <taxon>Flavobacteriaceae</taxon>
    </lineage>
</organism>
<gene>
    <name evidence="2" type="ORF">DFQ02_10774</name>
</gene>
<evidence type="ECO:0008006" key="4">
    <source>
        <dbReference type="Google" id="ProtNLM"/>
    </source>
</evidence>
<dbReference type="OrthoDB" id="9806699at2"/>
<dbReference type="RefSeq" id="WP_116524676.1">
    <property type="nucleotide sequence ID" value="NZ_QRDX01000007.1"/>
</dbReference>
<keyword evidence="1" id="KW-0472">Membrane</keyword>
<feature type="transmembrane region" description="Helical" evidence="1">
    <location>
        <begin position="12"/>
        <end position="29"/>
    </location>
</feature>
<reference evidence="2 3" key="1">
    <citation type="submission" date="2018-07" db="EMBL/GenBank/DDBJ databases">
        <title>Genomic Encyclopedia of Type Strains, Phase III (KMG-III): the genomes of soil and plant-associated and newly described type strains.</title>
        <authorList>
            <person name="Whitman W."/>
        </authorList>
    </citation>
    <scope>NUCLEOTIDE SEQUENCE [LARGE SCALE GENOMIC DNA]</scope>
    <source>
        <strain evidence="2 3">CECT 8487</strain>
    </source>
</reference>
<feature type="transmembrane region" description="Helical" evidence="1">
    <location>
        <begin position="49"/>
        <end position="82"/>
    </location>
</feature>
<evidence type="ECO:0000313" key="2">
    <source>
        <dbReference type="EMBL" id="RED45928.1"/>
    </source>
</evidence>
<keyword evidence="1" id="KW-1133">Transmembrane helix</keyword>
<keyword evidence="3" id="KW-1185">Reference proteome</keyword>
<protein>
    <recommendedName>
        <fullName evidence="4">Rod shape-determining protein MreD</fullName>
    </recommendedName>
</protein>
<evidence type="ECO:0000256" key="1">
    <source>
        <dbReference type="SAM" id="Phobius"/>
    </source>
</evidence>
<keyword evidence="1" id="KW-0812">Transmembrane</keyword>
<feature type="transmembrane region" description="Helical" evidence="1">
    <location>
        <begin position="134"/>
        <end position="153"/>
    </location>
</feature>
<name>A0A3D9H8X7_9FLAO</name>
<accession>A0A3D9H8X7</accession>
<dbReference type="Proteomes" id="UP000256629">
    <property type="component" value="Unassembled WGS sequence"/>
</dbReference>
<dbReference type="Pfam" id="PF20221">
    <property type="entry name" value="DUF6580"/>
    <property type="match status" value="1"/>
</dbReference>
<evidence type="ECO:0000313" key="3">
    <source>
        <dbReference type="Proteomes" id="UP000256629"/>
    </source>
</evidence>
<dbReference type="InterPro" id="IPR046487">
    <property type="entry name" value="DUF6580"/>
</dbReference>
<sequence>MDSFLNKKQLVLIAFVLVVAIFRLFPHLPNVTPITAMALFSGAYFSNKALAYIVPLAAMFLSDLILGFSGITLFVYAAFILVSFIGFISKKTNLKTILISSVSFFIITNFGVWLLGYPKTFDGLIECYTLAIPFFRNSLIGDFFFAGVLYYGFNFVSRKYLQTV</sequence>